<accession>A0A134DH71</accession>
<dbReference type="EMBL" id="CP025299">
    <property type="protein sequence ID" value="AUG28369.1"/>
    <property type="molecule type" value="Genomic_DNA"/>
</dbReference>
<keyword evidence="1" id="KW-0808">Transferase</keyword>
<protein>
    <submittedName>
        <fullName evidence="1">GNAT family N-acetyltransferase</fullName>
    </submittedName>
</protein>
<dbReference type="InterPro" id="IPR038764">
    <property type="entry name" value="GNAT_N_AcTrfase_prd"/>
</dbReference>
<dbReference type="KEGG" id="mhos:CXR34_02120"/>
<dbReference type="AlphaFoldDB" id="A0A134DH71"/>
<dbReference type="PANTHER" id="PTHR41700:SF1">
    <property type="entry name" value="N-ACETYLTRANSFERASE DOMAIN-CONTAINING PROTEIN"/>
    <property type="match status" value="1"/>
</dbReference>
<sequence>MADLDSRTPDGFRIRPLQTMAQITAASAVLSEVWGGDRTGMPANLLRALAHVGNYAVGLYAAPTEGDPAAERMIGASVGFFAAPDDRSLHSHITGIVGGYRGRGLGRLLKQHQREWALGRDVHHITWTFDPLVARNASFNLRVLGARVGAYFVDHYGAMDDGVNRGDETDRIFAVWDLDAPAAPPREQDIVTTVEVPADIERLRREAPGEALDWRYRVREAFLGLTEDGFRVAGFDDRGYLFVREGVTA</sequence>
<dbReference type="OrthoDB" id="9797990at2"/>
<organism evidence="1 2">
    <name type="scientific">Microbacterium hominis</name>
    <dbReference type="NCBI Taxonomy" id="162426"/>
    <lineage>
        <taxon>Bacteria</taxon>
        <taxon>Bacillati</taxon>
        <taxon>Actinomycetota</taxon>
        <taxon>Actinomycetes</taxon>
        <taxon>Micrococcales</taxon>
        <taxon>Microbacteriaceae</taxon>
        <taxon>Microbacterium</taxon>
    </lineage>
</organism>
<reference evidence="1 2" key="1">
    <citation type="submission" date="2017-12" db="EMBL/GenBank/DDBJ databases">
        <title>Isolation and characterization of estrogens degradatiion strain Microbacterium hominis SJTG1.</title>
        <authorList>
            <person name="Xiong W."/>
            <person name="Yin C."/>
            <person name="Zheng D."/>
            <person name="Liang R."/>
        </authorList>
    </citation>
    <scope>NUCLEOTIDE SEQUENCE [LARGE SCALE GENOMIC DNA]</scope>
    <source>
        <strain evidence="1 2">SJTG1</strain>
    </source>
</reference>
<evidence type="ECO:0000313" key="1">
    <source>
        <dbReference type="EMBL" id="AUG28369.1"/>
    </source>
</evidence>
<name>A0A134DH71_9MICO</name>
<dbReference type="SUPFAM" id="SSF55729">
    <property type="entry name" value="Acyl-CoA N-acyltransferases (Nat)"/>
    <property type="match status" value="1"/>
</dbReference>
<dbReference type="RefSeq" id="WP_060959676.1">
    <property type="nucleotide sequence ID" value="NZ_CP025299.1"/>
</dbReference>
<dbReference type="Proteomes" id="UP000233276">
    <property type="component" value="Chromosome"/>
</dbReference>
<dbReference type="STRING" id="162426.RM52_11295"/>
<proteinExistence type="predicted"/>
<gene>
    <name evidence="1" type="ORF">CXR34_02120</name>
</gene>
<dbReference type="GO" id="GO:0016740">
    <property type="term" value="F:transferase activity"/>
    <property type="evidence" value="ECO:0007669"/>
    <property type="project" value="UniProtKB-KW"/>
</dbReference>
<dbReference type="InterPro" id="IPR016181">
    <property type="entry name" value="Acyl_CoA_acyltransferase"/>
</dbReference>
<dbReference type="PANTHER" id="PTHR41700">
    <property type="entry name" value="GCN5-RELATED N-ACETYLTRANSFERASE"/>
    <property type="match status" value="1"/>
</dbReference>
<evidence type="ECO:0000313" key="2">
    <source>
        <dbReference type="Proteomes" id="UP000233276"/>
    </source>
</evidence>
<dbReference type="Gene3D" id="3.40.630.30">
    <property type="match status" value="1"/>
</dbReference>